<dbReference type="EMBL" id="SMFT01000003">
    <property type="protein sequence ID" value="TCJ97824.1"/>
    <property type="molecule type" value="Genomic_DNA"/>
</dbReference>
<dbReference type="InterPro" id="IPR027417">
    <property type="entry name" value="P-loop_NTPase"/>
</dbReference>
<gene>
    <name evidence="1" type="ORF">EV694_1413</name>
</gene>
<accession>A0A4R1FVG4</accession>
<keyword evidence="2" id="KW-1185">Reference proteome</keyword>
<sequence>MLLLDSDKLSVSSVRKIIVLSDNEAVQNKVLQLLRTEGLENIDIIKSSFLDENVVLSAEEAIGVIIDIQDESDITVISESISSIVPQNMWCCVIGLSDSIRLSQQLLEQGILYFNSESQLRLMANKIRSTDISIPCTRNTTKVCVLTCKGGIGGSFISSHIAANIALNKKVPVLLAQGSNGSQDLDLLFDKKIQGDVVEYMDNLFLFNGDPNHLAEDIIEKYNFIIYDKPIFNINKDNFSEFFTYSNNFVLIVERKVGSLRVAKKFLEQCERARQLSNQPIRTFICLSDSRYDSSKLMAKSDIESLLNHPIDAIIPFIKQPQNKTVLEVNLNKASKREFHQLSMKVIGILSRQIRKKDDKSLFRSIYRWIMNN</sequence>
<protein>
    <submittedName>
        <fullName evidence="1">Pilus assembly protein CpaE</fullName>
    </submittedName>
</protein>
<comment type="caution">
    <text evidence="1">The sequence shown here is derived from an EMBL/GenBank/DDBJ whole genome shotgun (WGS) entry which is preliminary data.</text>
</comment>
<reference evidence="1 2" key="1">
    <citation type="submission" date="2019-03" db="EMBL/GenBank/DDBJ databases">
        <title>Genomic Encyclopedia of Type Strains, Phase IV (KMG-IV): sequencing the most valuable type-strain genomes for metagenomic binning, comparative biology and taxonomic classification.</title>
        <authorList>
            <person name="Goeker M."/>
        </authorList>
    </citation>
    <scope>NUCLEOTIDE SEQUENCE [LARGE SCALE GENOMIC DNA]</scope>
    <source>
        <strain evidence="1 2">DSM 15534</strain>
    </source>
</reference>
<dbReference type="SUPFAM" id="SSF52540">
    <property type="entry name" value="P-loop containing nucleoside triphosphate hydrolases"/>
    <property type="match status" value="1"/>
</dbReference>
<evidence type="ECO:0000313" key="1">
    <source>
        <dbReference type="EMBL" id="TCJ97824.1"/>
    </source>
</evidence>
<organism evidence="1 2">
    <name type="scientific">Volucribacter psittacicida</name>
    <dbReference type="NCBI Taxonomy" id="203482"/>
    <lineage>
        <taxon>Bacteria</taxon>
        <taxon>Pseudomonadati</taxon>
        <taxon>Pseudomonadota</taxon>
        <taxon>Gammaproteobacteria</taxon>
        <taxon>Pasteurellales</taxon>
        <taxon>Pasteurellaceae</taxon>
        <taxon>Volucribacter</taxon>
    </lineage>
</organism>
<dbReference type="Proteomes" id="UP000294702">
    <property type="component" value="Unassembled WGS sequence"/>
</dbReference>
<dbReference type="OrthoDB" id="7066706at2"/>
<dbReference type="RefSeq" id="WP_132690894.1">
    <property type="nucleotide sequence ID" value="NZ_SMFT01000003.1"/>
</dbReference>
<dbReference type="Gene3D" id="3.40.50.300">
    <property type="entry name" value="P-loop containing nucleotide triphosphate hydrolases"/>
    <property type="match status" value="1"/>
</dbReference>
<evidence type="ECO:0000313" key="2">
    <source>
        <dbReference type="Proteomes" id="UP000294702"/>
    </source>
</evidence>
<dbReference type="AlphaFoldDB" id="A0A4R1FVG4"/>
<name>A0A4R1FVG4_9PAST</name>
<proteinExistence type="predicted"/>